<comment type="function">
    <text evidence="3">Required for maturation of 30S ribosomal subunits.</text>
</comment>
<evidence type="ECO:0000259" key="5">
    <source>
        <dbReference type="Pfam" id="PF02576"/>
    </source>
</evidence>
<comment type="similarity">
    <text evidence="3">Belongs to the RimP family.</text>
</comment>
<comment type="subcellular location">
    <subcellularLocation>
        <location evidence="3">Cytoplasm</location>
    </subcellularLocation>
</comment>
<name>A0A1T3P234_9ACTN</name>
<organism evidence="7 8">
    <name type="scientific">Embleya scabrispora</name>
    <dbReference type="NCBI Taxonomy" id="159449"/>
    <lineage>
        <taxon>Bacteria</taxon>
        <taxon>Bacillati</taxon>
        <taxon>Actinomycetota</taxon>
        <taxon>Actinomycetes</taxon>
        <taxon>Kitasatosporales</taxon>
        <taxon>Streptomycetaceae</taxon>
        <taxon>Embleya</taxon>
    </lineage>
</organism>
<dbReference type="InterPro" id="IPR035956">
    <property type="entry name" value="RimP_N_sf"/>
</dbReference>
<evidence type="ECO:0000256" key="1">
    <source>
        <dbReference type="ARBA" id="ARBA00022490"/>
    </source>
</evidence>
<evidence type="ECO:0000313" key="8">
    <source>
        <dbReference type="Proteomes" id="UP000190037"/>
    </source>
</evidence>
<evidence type="ECO:0000313" key="7">
    <source>
        <dbReference type="EMBL" id="OPC83138.1"/>
    </source>
</evidence>
<feature type="compositionally biased region" description="Acidic residues" evidence="4">
    <location>
        <begin position="161"/>
        <end position="188"/>
    </location>
</feature>
<dbReference type="Pfam" id="PF17384">
    <property type="entry name" value="DUF150_C"/>
    <property type="match status" value="1"/>
</dbReference>
<dbReference type="SUPFAM" id="SSF75420">
    <property type="entry name" value="YhbC-like, N-terminal domain"/>
    <property type="match status" value="1"/>
</dbReference>
<comment type="caution">
    <text evidence="7">The sequence shown here is derived from an EMBL/GenBank/DDBJ whole genome shotgun (WGS) entry which is preliminary data.</text>
</comment>
<feature type="domain" description="Ribosome maturation factor RimP N-terminal" evidence="5">
    <location>
        <begin position="12"/>
        <end position="85"/>
    </location>
</feature>
<sequence>MSTTTLDRLRELLEPVVSTLGVDLEEVSLTPAGKRRVLRVMVAADGGVDLDKVAEVSRAVSEVLDPSDVLGSLPYLLEVTTPGVDRPLTLERHWRRAADRLVLVQLHDGGTVTGRIGASDAEGVELDVDGTPRRLTWDEVAKAVVQVEFNRKGKDSATTAETEEDDEDDEDTGVEHDTDADDTMDEEA</sequence>
<gene>
    <name evidence="3" type="primary">rimP</name>
    <name evidence="7" type="ORF">B4N89_21315</name>
</gene>
<evidence type="ECO:0000256" key="3">
    <source>
        <dbReference type="HAMAP-Rule" id="MF_01077"/>
    </source>
</evidence>
<dbReference type="EMBL" id="MWQN01000001">
    <property type="protein sequence ID" value="OPC83138.1"/>
    <property type="molecule type" value="Genomic_DNA"/>
</dbReference>
<evidence type="ECO:0000259" key="6">
    <source>
        <dbReference type="Pfam" id="PF17384"/>
    </source>
</evidence>
<feature type="domain" description="Ribosome maturation factor RimP C-terminal" evidence="6">
    <location>
        <begin position="88"/>
        <end position="149"/>
    </location>
</feature>
<dbReference type="InterPro" id="IPR028998">
    <property type="entry name" value="RimP_C"/>
</dbReference>
<dbReference type="GO" id="GO:0005829">
    <property type="term" value="C:cytosol"/>
    <property type="evidence" value="ECO:0007669"/>
    <property type="project" value="TreeGrafter"/>
</dbReference>
<evidence type="ECO:0000256" key="2">
    <source>
        <dbReference type="ARBA" id="ARBA00022517"/>
    </source>
</evidence>
<keyword evidence="1 3" id="KW-0963">Cytoplasm</keyword>
<keyword evidence="8" id="KW-1185">Reference proteome</keyword>
<dbReference type="RefSeq" id="WP_078977438.1">
    <property type="nucleotide sequence ID" value="NZ_MWQN01000001.1"/>
</dbReference>
<dbReference type="InterPro" id="IPR003728">
    <property type="entry name" value="Ribosome_maturation_RimP"/>
</dbReference>
<protein>
    <recommendedName>
        <fullName evidence="3">Ribosome maturation factor RimP</fullName>
    </recommendedName>
</protein>
<feature type="region of interest" description="Disordered" evidence="4">
    <location>
        <begin position="148"/>
        <end position="188"/>
    </location>
</feature>
<dbReference type="GO" id="GO:0000028">
    <property type="term" value="P:ribosomal small subunit assembly"/>
    <property type="evidence" value="ECO:0007669"/>
    <property type="project" value="TreeGrafter"/>
</dbReference>
<dbReference type="InterPro" id="IPR028989">
    <property type="entry name" value="RimP_N"/>
</dbReference>
<dbReference type="NCBIfam" id="NF000930">
    <property type="entry name" value="PRK00092.2-2"/>
    <property type="match status" value="1"/>
</dbReference>
<dbReference type="AlphaFoldDB" id="A0A1T3P234"/>
<dbReference type="PANTHER" id="PTHR33867">
    <property type="entry name" value="RIBOSOME MATURATION FACTOR RIMP"/>
    <property type="match status" value="1"/>
</dbReference>
<dbReference type="Pfam" id="PF02576">
    <property type="entry name" value="RimP_N"/>
    <property type="match status" value="1"/>
</dbReference>
<evidence type="ECO:0000256" key="4">
    <source>
        <dbReference type="SAM" id="MobiDB-lite"/>
    </source>
</evidence>
<dbReference type="CDD" id="cd01734">
    <property type="entry name" value="YlxS_C"/>
    <property type="match status" value="1"/>
</dbReference>
<dbReference type="STRING" id="159449.B4N89_21315"/>
<dbReference type="GO" id="GO:0006412">
    <property type="term" value="P:translation"/>
    <property type="evidence" value="ECO:0007669"/>
    <property type="project" value="TreeGrafter"/>
</dbReference>
<dbReference type="Gene3D" id="3.30.300.70">
    <property type="entry name" value="RimP-like superfamily, N-terminal"/>
    <property type="match status" value="1"/>
</dbReference>
<dbReference type="PANTHER" id="PTHR33867:SF1">
    <property type="entry name" value="RIBOSOME MATURATION FACTOR RIMP"/>
    <property type="match status" value="1"/>
</dbReference>
<keyword evidence="2 3" id="KW-0690">Ribosome biogenesis</keyword>
<dbReference type="Proteomes" id="UP000190037">
    <property type="component" value="Unassembled WGS sequence"/>
</dbReference>
<accession>A0A1T3P234</accession>
<dbReference type="OrthoDB" id="9805006at2"/>
<reference evidence="7 8" key="1">
    <citation type="submission" date="2017-03" db="EMBL/GenBank/DDBJ databases">
        <title>Draft genome sequence of Streptomyces scabrisporus NF3, endophyte isolated from Amphipterygium adstringens.</title>
        <authorList>
            <person name="Vazquez M."/>
            <person name="Ceapa C.D."/>
            <person name="Rodriguez Luna D."/>
            <person name="Sanchez Esquivel S."/>
        </authorList>
    </citation>
    <scope>NUCLEOTIDE SEQUENCE [LARGE SCALE GENOMIC DNA]</scope>
    <source>
        <strain evidence="7 8">NF3</strain>
    </source>
</reference>
<dbReference type="HAMAP" id="MF_01077">
    <property type="entry name" value="RimP"/>
    <property type="match status" value="1"/>
</dbReference>
<proteinExistence type="inferred from homology"/>